<organism evidence="1 2">
    <name type="scientific">Nephila pilipes</name>
    <name type="common">Giant wood spider</name>
    <name type="synonym">Nephila maculata</name>
    <dbReference type="NCBI Taxonomy" id="299642"/>
    <lineage>
        <taxon>Eukaryota</taxon>
        <taxon>Metazoa</taxon>
        <taxon>Ecdysozoa</taxon>
        <taxon>Arthropoda</taxon>
        <taxon>Chelicerata</taxon>
        <taxon>Arachnida</taxon>
        <taxon>Araneae</taxon>
        <taxon>Araneomorphae</taxon>
        <taxon>Entelegynae</taxon>
        <taxon>Araneoidea</taxon>
        <taxon>Nephilidae</taxon>
        <taxon>Nephila</taxon>
    </lineage>
</organism>
<evidence type="ECO:0000313" key="2">
    <source>
        <dbReference type="Proteomes" id="UP000887013"/>
    </source>
</evidence>
<comment type="caution">
    <text evidence="1">The sequence shown here is derived from an EMBL/GenBank/DDBJ whole genome shotgun (WGS) entry which is preliminary data.</text>
</comment>
<sequence>PLSGHPPGQCPQCSVLRIHSPAMLPVELQPVQRE</sequence>
<gene>
    <name evidence="1" type="ORF">NPIL_442031</name>
</gene>
<dbReference type="EMBL" id="BMAW01111834">
    <property type="protein sequence ID" value="GFT49956.1"/>
    <property type="molecule type" value="Genomic_DNA"/>
</dbReference>
<proteinExistence type="predicted"/>
<reference evidence="1" key="1">
    <citation type="submission" date="2020-08" db="EMBL/GenBank/DDBJ databases">
        <title>Multicomponent nature underlies the extraordinary mechanical properties of spider dragline silk.</title>
        <authorList>
            <person name="Kono N."/>
            <person name="Nakamura H."/>
            <person name="Mori M."/>
            <person name="Yoshida Y."/>
            <person name="Ohtoshi R."/>
            <person name="Malay A.D."/>
            <person name="Moran D.A.P."/>
            <person name="Tomita M."/>
            <person name="Numata K."/>
            <person name="Arakawa K."/>
        </authorList>
    </citation>
    <scope>NUCLEOTIDE SEQUENCE</scope>
</reference>
<feature type="non-terminal residue" evidence="1">
    <location>
        <position position="1"/>
    </location>
</feature>
<accession>A0A8X6P7B1</accession>
<name>A0A8X6P7B1_NEPPI</name>
<keyword evidence="2" id="KW-1185">Reference proteome</keyword>
<dbReference type="Proteomes" id="UP000887013">
    <property type="component" value="Unassembled WGS sequence"/>
</dbReference>
<dbReference type="AlphaFoldDB" id="A0A8X6P7B1"/>
<protein>
    <submittedName>
        <fullName evidence="1">Uncharacterized protein</fullName>
    </submittedName>
</protein>
<evidence type="ECO:0000313" key="1">
    <source>
        <dbReference type="EMBL" id="GFT49956.1"/>
    </source>
</evidence>